<dbReference type="GO" id="GO:0016787">
    <property type="term" value="F:hydrolase activity"/>
    <property type="evidence" value="ECO:0007669"/>
    <property type="project" value="UniProtKB-KW"/>
</dbReference>
<dbReference type="Gene3D" id="3.40.50.300">
    <property type="entry name" value="P-loop containing nucleotide triphosphate hydrolases"/>
    <property type="match status" value="1"/>
</dbReference>
<dbReference type="Proteomes" id="UP001497045">
    <property type="component" value="Unassembled WGS sequence"/>
</dbReference>
<comment type="function">
    <text evidence="11 14">The main replicative DNA helicase, it participates in initiation and elongation during chromosome replication. Travels ahead of the DNA replisome, separating dsDNA into templates for DNA synthesis. A processive ATP-dependent 5'-3' DNA helicase it has DNA-dependent ATPase activity.</text>
</comment>
<keyword evidence="5 14" id="KW-0547">Nucleotide-binding</keyword>
<evidence type="ECO:0000256" key="9">
    <source>
        <dbReference type="ARBA" id="ARBA00023125"/>
    </source>
</evidence>
<dbReference type="SUPFAM" id="SSF48024">
    <property type="entry name" value="N-terminal domain of DnaB helicase"/>
    <property type="match status" value="1"/>
</dbReference>
<evidence type="ECO:0000256" key="10">
    <source>
        <dbReference type="ARBA" id="ARBA00023235"/>
    </source>
</evidence>
<dbReference type="NCBIfam" id="NF006606">
    <property type="entry name" value="PRK09165.1"/>
    <property type="match status" value="1"/>
</dbReference>
<keyword evidence="10" id="KW-0413">Isomerase</keyword>
<gene>
    <name evidence="16" type="ORF">AAEO60_00480</name>
</gene>
<comment type="catalytic activity">
    <reaction evidence="12 14">
        <text>ATP + H2O = ADP + phosphate + H(+)</text>
        <dbReference type="Rhea" id="RHEA:13065"/>
        <dbReference type="ChEBI" id="CHEBI:15377"/>
        <dbReference type="ChEBI" id="CHEBI:15378"/>
        <dbReference type="ChEBI" id="CHEBI:30616"/>
        <dbReference type="ChEBI" id="CHEBI:43474"/>
        <dbReference type="ChEBI" id="CHEBI:456216"/>
        <dbReference type="EC" id="5.6.2.3"/>
    </reaction>
</comment>
<dbReference type="GO" id="GO:0003678">
    <property type="term" value="F:DNA helicase activity"/>
    <property type="evidence" value="ECO:0007669"/>
    <property type="project" value="UniProtKB-EC"/>
</dbReference>
<feature type="domain" description="SF4 helicase" evidence="15">
    <location>
        <begin position="196"/>
        <end position="499"/>
    </location>
</feature>
<comment type="caution">
    <text evidence="16">The sequence shown here is derived from an EMBL/GenBank/DDBJ whole genome shotgun (WGS) entry which is preliminary data.</text>
</comment>
<reference evidence="16 17" key="1">
    <citation type="submission" date="2024-04" db="EMBL/GenBank/DDBJ databases">
        <title>Aurantiacibacter sp. DGU6 16S ribosomal RNA gene Genome sequencing and assembly.</title>
        <authorList>
            <person name="Park S."/>
        </authorList>
    </citation>
    <scope>NUCLEOTIDE SEQUENCE [LARGE SCALE GENOMIC DNA]</scope>
    <source>
        <strain evidence="16 17">DGU6</strain>
    </source>
</reference>
<comment type="subunit">
    <text evidence="2">Homohexamer.</text>
</comment>
<keyword evidence="9 14" id="KW-0238">DNA-binding</keyword>
<dbReference type="PROSITE" id="PS51199">
    <property type="entry name" value="SF4_HELICASE"/>
    <property type="match status" value="1"/>
</dbReference>
<evidence type="ECO:0000256" key="3">
    <source>
        <dbReference type="ARBA" id="ARBA00022515"/>
    </source>
</evidence>
<dbReference type="RefSeq" id="WP_341671680.1">
    <property type="nucleotide sequence ID" value="NZ_JBBYHV010000001.1"/>
</dbReference>
<dbReference type="SMART" id="SM00382">
    <property type="entry name" value="AAA"/>
    <property type="match status" value="1"/>
</dbReference>
<evidence type="ECO:0000256" key="13">
    <source>
        <dbReference type="NCBIfam" id="TIGR00665"/>
    </source>
</evidence>
<dbReference type="PANTHER" id="PTHR30153:SF2">
    <property type="entry name" value="REPLICATIVE DNA HELICASE"/>
    <property type="match status" value="1"/>
</dbReference>
<keyword evidence="4 14" id="KW-0235">DNA replication</keyword>
<keyword evidence="3 14" id="KW-0639">Primosome</keyword>
<evidence type="ECO:0000256" key="2">
    <source>
        <dbReference type="ARBA" id="ARBA00011643"/>
    </source>
</evidence>
<dbReference type="InterPro" id="IPR007693">
    <property type="entry name" value="DNA_helicase_DnaB-like_N"/>
</dbReference>
<evidence type="ECO:0000256" key="6">
    <source>
        <dbReference type="ARBA" id="ARBA00022801"/>
    </source>
</evidence>
<evidence type="ECO:0000256" key="14">
    <source>
        <dbReference type="RuleBase" id="RU362085"/>
    </source>
</evidence>
<dbReference type="InterPro" id="IPR027417">
    <property type="entry name" value="P-loop_NTPase"/>
</dbReference>
<dbReference type="InterPro" id="IPR036185">
    <property type="entry name" value="DNA_heli_DnaB-like_N_sf"/>
</dbReference>
<evidence type="ECO:0000313" key="17">
    <source>
        <dbReference type="Proteomes" id="UP001497045"/>
    </source>
</evidence>
<dbReference type="PANTHER" id="PTHR30153">
    <property type="entry name" value="REPLICATIVE DNA HELICASE DNAB"/>
    <property type="match status" value="1"/>
</dbReference>
<dbReference type="Pfam" id="PF03796">
    <property type="entry name" value="DnaB_C"/>
    <property type="match status" value="1"/>
</dbReference>
<name>A0ABU9I9Q3_9SPHN</name>
<evidence type="ECO:0000256" key="5">
    <source>
        <dbReference type="ARBA" id="ARBA00022741"/>
    </source>
</evidence>
<keyword evidence="8 14" id="KW-0067">ATP-binding</keyword>
<protein>
    <recommendedName>
        <fullName evidence="13 14">Replicative DNA helicase</fullName>
        <ecNumber evidence="13 14">5.6.2.3</ecNumber>
    </recommendedName>
</protein>
<dbReference type="SUPFAM" id="SSF52540">
    <property type="entry name" value="P-loop containing nucleoside triphosphate hydrolases"/>
    <property type="match status" value="1"/>
</dbReference>
<organism evidence="16 17">
    <name type="scientific">Aurantiacibacter gilvus</name>
    <dbReference type="NCBI Taxonomy" id="3139141"/>
    <lineage>
        <taxon>Bacteria</taxon>
        <taxon>Pseudomonadati</taxon>
        <taxon>Pseudomonadota</taxon>
        <taxon>Alphaproteobacteria</taxon>
        <taxon>Sphingomonadales</taxon>
        <taxon>Erythrobacteraceae</taxon>
        <taxon>Aurantiacibacter</taxon>
    </lineage>
</organism>
<evidence type="ECO:0000256" key="7">
    <source>
        <dbReference type="ARBA" id="ARBA00022806"/>
    </source>
</evidence>
<dbReference type="EMBL" id="JBBYHV010000001">
    <property type="protein sequence ID" value="MEL1249138.1"/>
    <property type="molecule type" value="Genomic_DNA"/>
</dbReference>
<proteinExistence type="inferred from homology"/>
<evidence type="ECO:0000256" key="1">
    <source>
        <dbReference type="ARBA" id="ARBA00008428"/>
    </source>
</evidence>
<sequence length="506" mass="55829">MADQDLLILKDSKTSSDTPKGRSLPANLEAEAAFLGAALIDNRVLEELPVELRAAHFFAPIHARIYDRIVTLVDRQMVVTPVTLKPHFEGDEALAELGGTGYLAQLTADGQGLLAPRELAQQIYDLALLRELVGVGRELVEGALDTSEDVRPQTQIENAEARLFEVAEGATSEKAGVAFRSASMEAIRLVEAAMNSGGGLSGKTTGLATIDNKTAGLHSSDLIILAGRPGMGKTSLATNIAFNCAEEHMRWQQDGGQHNYGAPVAFFSLEMSSDQLATRILAEQAEISSEALRSGKLKREEFHELAAASQKLANLPLYIDDTPALSISGLRTRARRLKRRHDIGLIVVDYLQLLQGSGRAQDNRVNEISEISRGLKTLAKELNVPVIALSQLSRAVEQREDKRPMLSDLRESGSIEQDADMVWFIYRGDYYHEALRPDMPSETSSEAEKEKYRVWEDRYLELRNKATLIVAKQRHGSTGNVPLLFQSEFTKFTSPNMKDYSDYGFE</sequence>
<keyword evidence="7 14" id="KW-0347">Helicase</keyword>
<accession>A0ABU9I9Q3</accession>
<dbReference type="InterPro" id="IPR016136">
    <property type="entry name" value="DNA_helicase_N/primase_C"/>
</dbReference>
<keyword evidence="17" id="KW-1185">Reference proteome</keyword>
<dbReference type="Pfam" id="PF00772">
    <property type="entry name" value="DnaB"/>
    <property type="match status" value="1"/>
</dbReference>
<evidence type="ECO:0000313" key="16">
    <source>
        <dbReference type="EMBL" id="MEL1249138.1"/>
    </source>
</evidence>
<evidence type="ECO:0000256" key="12">
    <source>
        <dbReference type="ARBA" id="ARBA00048954"/>
    </source>
</evidence>
<dbReference type="InterPro" id="IPR003593">
    <property type="entry name" value="AAA+_ATPase"/>
</dbReference>
<evidence type="ECO:0000256" key="8">
    <source>
        <dbReference type="ARBA" id="ARBA00022840"/>
    </source>
</evidence>
<dbReference type="CDD" id="cd00984">
    <property type="entry name" value="DnaB_C"/>
    <property type="match status" value="1"/>
</dbReference>
<keyword evidence="6 14" id="KW-0378">Hydrolase</keyword>
<comment type="similarity">
    <text evidence="1 14">Belongs to the helicase family. DnaB subfamily.</text>
</comment>
<evidence type="ECO:0000259" key="15">
    <source>
        <dbReference type="PROSITE" id="PS51199"/>
    </source>
</evidence>
<evidence type="ECO:0000256" key="11">
    <source>
        <dbReference type="ARBA" id="ARBA00044932"/>
    </source>
</evidence>
<dbReference type="InterPro" id="IPR007692">
    <property type="entry name" value="DNA_helicase_DnaB"/>
</dbReference>
<dbReference type="InterPro" id="IPR007694">
    <property type="entry name" value="DNA_helicase_DnaB-like_C"/>
</dbReference>
<dbReference type="EC" id="5.6.2.3" evidence="13 14"/>
<dbReference type="NCBIfam" id="TIGR00665">
    <property type="entry name" value="DnaB"/>
    <property type="match status" value="1"/>
</dbReference>
<evidence type="ECO:0000256" key="4">
    <source>
        <dbReference type="ARBA" id="ARBA00022705"/>
    </source>
</evidence>
<dbReference type="Gene3D" id="1.10.860.10">
    <property type="entry name" value="DNAb Helicase, Chain A"/>
    <property type="match status" value="1"/>
</dbReference>